<accession>A0ACB8RF29</accession>
<reference evidence="1" key="2">
    <citation type="journal article" date="2022" name="New Phytol.">
        <title>Evolutionary transition to the ectomycorrhizal habit in the genomes of a hyperdiverse lineage of mushroom-forming fungi.</title>
        <authorList>
            <person name="Looney B."/>
            <person name="Miyauchi S."/>
            <person name="Morin E."/>
            <person name="Drula E."/>
            <person name="Courty P.E."/>
            <person name="Kohler A."/>
            <person name="Kuo A."/>
            <person name="LaButti K."/>
            <person name="Pangilinan J."/>
            <person name="Lipzen A."/>
            <person name="Riley R."/>
            <person name="Andreopoulos W."/>
            <person name="He G."/>
            <person name="Johnson J."/>
            <person name="Nolan M."/>
            <person name="Tritt A."/>
            <person name="Barry K.W."/>
            <person name="Grigoriev I.V."/>
            <person name="Nagy L.G."/>
            <person name="Hibbett D."/>
            <person name="Henrissat B."/>
            <person name="Matheny P.B."/>
            <person name="Labbe J."/>
            <person name="Martin F.M."/>
        </authorList>
    </citation>
    <scope>NUCLEOTIDE SEQUENCE</scope>
    <source>
        <strain evidence="1">FP105234-sp</strain>
    </source>
</reference>
<name>A0ACB8RF29_9AGAM</name>
<sequence length="500" mass="53862">MNLRDSLLSALHDLPGTREFHIHVLVTAPAKNNSLYPYALPRPRLYAQDILVLLSEQANPDAPRILVTAIEAGVYHAPATDTAIFYVSKVDSTGQGISPSPTATLVRALVRWYCDPATRPVSSRHLWVHLFARAQGQYLFPNSADHESKKPLSDVKLCAWWRRVLGTVAADVQAGMGGGADAGKVRMYYVLPGYNEMEAEQALRLPATPPDAAEPRWQYGHPYTQTDIPLPCPPPEGTPNLGHFIPSFDDDPKNRFMDELALTDSVASPRKRARTGSAREAREARESDGPVPPKEKDAPPRPKGELSKVAPDEFWERMSFRQECVAGAVTGFFTVGVSAPQAPAVRPPPLEPQAGQVPRAMNKRVLTTLLTGTEFSTAERARQATEIIESAVRGLCEGLAVPAAKPPSSVGGSLALPRTPPRRSAALPSVDDASPNPFDEPEATLETYRAHIYGVLTVSNAPLPPKVVPGGAAADGAGAGAPKVNVLAVRKKKKRSEPPT</sequence>
<evidence type="ECO:0000313" key="2">
    <source>
        <dbReference type="Proteomes" id="UP000814033"/>
    </source>
</evidence>
<evidence type="ECO:0000313" key="1">
    <source>
        <dbReference type="EMBL" id="KAI0042479.1"/>
    </source>
</evidence>
<organism evidence="1 2">
    <name type="scientific">Auriscalpium vulgare</name>
    <dbReference type="NCBI Taxonomy" id="40419"/>
    <lineage>
        <taxon>Eukaryota</taxon>
        <taxon>Fungi</taxon>
        <taxon>Dikarya</taxon>
        <taxon>Basidiomycota</taxon>
        <taxon>Agaricomycotina</taxon>
        <taxon>Agaricomycetes</taxon>
        <taxon>Russulales</taxon>
        <taxon>Auriscalpiaceae</taxon>
        <taxon>Auriscalpium</taxon>
    </lineage>
</organism>
<gene>
    <name evidence="1" type="ORF">FA95DRAFT_1564285</name>
</gene>
<comment type="caution">
    <text evidence="1">The sequence shown here is derived from an EMBL/GenBank/DDBJ whole genome shotgun (WGS) entry which is preliminary data.</text>
</comment>
<proteinExistence type="predicted"/>
<reference evidence="1" key="1">
    <citation type="submission" date="2021-02" db="EMBL/GenBank/DDBJ databases">
        <authorList>
            <consortium name="DOE Joint Genome Institute"/>
            <person name="Ahrendt S."/>
            <person name="Looney B.P."/>
            <person name="Miyauchi S."/>
            <person name="Morin E."/>
            <person name="Drula E."/>
            <person name="Courty P.E."/>
            <person name="Chicoki N."/>
            <person name="Fauchery L."/>
            <person name="Kohler A."/>
            <person name="Kuo A."/>
            <person name="Labutti K."/>
            <person name="Pangilinan J."/>
            <person name="Lipzen A."/>
            <person name="Riley R."/>
            <person name="Andreopoulos W."/>
            <person name="He G."/>
            <person name="Johnson J."/>
            <person name="Barry K.W."/>
            <person name="Grigoriev I.V."/>
            <person name="Nagy L."/>
            <person name="Hibbett D."/>
            <person name="Henrissat B."/>
            <person name="Matheny P.B."/>
            <person name="Labbe J."/>
            <person name="Martin F."/>
        </authorList>
    </citation>
    <scope>NUCLEOTIDE SEQUENCE</scope>
    <source>
        <strain evidence="1">FP105234-sp</strain>
    </source>
</reference>
<protein>
    <submittedName>
        <fullName evidence="1">Uncharacterized protein</fullName>
    </submittedName>
</protein>
<keyword evidence="2" id="KW-1185">Reference proteome</keyword>
<dbReference type="EMBL" id="MU276064">
    <property type="protein sequence ID" value="KAI0042479.1"/>
    <property type="molecule type" value="Genomic_DNA"/>
</dbReference>
<dbReference type="Proteomes" id="UP000814033">
    <property type="component" value="Unassembled WGS sequence"/>
</dbReference>